<keyword evidence="2" id="KW-1185">Reference proteome</keyword>
<reference evidence="1 2" key="1">
    <citation type="submission" date="2020-07" db="EMBL/GenBank/DDBJ databases">
        <title>Sequencing the genomes of 1000 actinobacteria strains.</title>
        <authorList>
            <person name="Klenk H.-P."/>
        </authorList>
    </citation>
    <scope>NUCLEOTIDE SEQUENCE [LARGE SCALE GENOMIC DNA]</scope>
    <source>
        <strain evidence="1 2">DSM 44442</strain>
    </source>
</reference>
<sequence>MPSPTPPTPSGPPPVPDAVFDEMLRAARALLAMRHPLDAELAFSEMLGAWWGERLPGVDVERLLGEGLITHATASGRPAGLAVLAAVTALGTSVEQRELAEQGMIALKEQGLQMPAWADQLGAVTPVAAYVNGDQFGDTDDVVCVFSRDAPDHAGAVPPEHALILVVDHNGGGVLRDAWVTTKVDQLLAQCRERAQVDEYARFEQLELTEARARLMRALDRTSRVVAGASADPGGPAVEPVGLTPADLAAGSLATHFALAASRIQALPEPPEGVCAAPVPVWRRDRRAVLAARFLASDEAAELSDSYAASRCVDHIIAHGCDVDGGRPMRISPRKVESFLLHWLPGRVVLLTEEQEAMPHVLAAWIRWAGARSRLPEVAVGATLDALWEATSAFTRTYRDPARPLGLRQEAIRRLLPDGDFSALARRMFAFPLLASELVLWAPEEFDPATPCGRRALLRLDHYGEYEAATPHSGRHSSGQDRWYRPVTVDDPERERELDRHERLAERLWTGRPANLWAAARRMLDRGVDRTTVLAALGEVLGAARDEPDLRRRLDLL</sequence>
<protein>
    <submittedName>
        <fullName evidence="1">Uncharacterized protein</fullName>
    </submittedName>
</protein>
<evidence type="ECO:0000313" key="1">
    <source>
        <dbReference type="EMBL" id="NYJ36930.1"/>
    </source>
</evidence>
<accession>A0A7Z0JD01</accession>
<dbReference type="EMBL" id="JACCFS010000001">
    <property type="protein sequence ID" value="NYJ36930.1"/>
    <property type="molecule type" value="Genomic_DNA"/>
</dbReference>
<name>A0A7Z0JD01_9ACTN</name>
<organism evidence="1 2">
    <name type="scientific">Nocardiopsis aegyptia</name>
    <dbReference type="NCBI Taxonomy" id="220378"/>
    <lineage>
        <taxon>Bacteria</taxon>
        <taxon>Bacillati</taxon>
        <taxon>Actinomycetota</taxon>
        <taxon>Actinomycetes</taxon>
        <taxon>Streptosporangiales</taxon>
        <taxon>Nocardiopsidaceae</taxon>
        <taxon>Nocardiopsis</taxon>
    </lineage>
</organism>
<dbReference type="Proteomes" id="UP000572051">
    <property type="component" value="Unassembled WGS sequence"/>
</dbReference>
<comment type="caution">
    <text evidence="1">The sequence shown here is derived from an EMBL/GenBank/DDBJ whole genome shotgun (WGS) entry which is preliminary data.</text>
</comment>
<dbReference type="AlphaFoldDB" id="A0A7Z0JD01"/>
<proteinExistence type="predicted"/>
<evidence type="ECO:0000313" key="2">
    <source>
        <dbReference type="Proteomes" id="UP000572051"/>
    </source>
</evidence>
<gene>
    <name evidence="1" type="ORF">HNR10_004811</name>
</gene>